<gene>
    <name evidence="2" type="ORF">QRX60_29130</name>
</gene>
<proteinExistence type="predicted"/>
<keyword evidence="3" id="KW-1185">Reference proteome</keyword>
<reference evidence="2 3" key="1">
    <citation type="submission" date="2023-06" db="EMBL/GenBank/DDBJ databases">
        <authorList>
            <person name="Oyuntsetseg B."/>
            <person name="Kim S.B."/>
        </authorList>
    </citation>
    <scope>NUCLEOTIDE SEQUENCE [LARGE SCALE GENOMIC DNA]</scope>
    <source>
        <strain evidence="2 3">4-36</strain>
    </source>
</reference>
<feature type="region of interest" description="Disordered" evidence="1">
    <location>
        <begin position="44"/>
        <end position="102"/>
    </location>
</feature>
<dbReference type="RefSeq" id="WP_285994614.1">
    <property type="nucleotide sequence ID" value="NZ_CP127295.1"/>
</dbReference>
<evidence type="ECO:0000256" key="1">
    <source>
        <dbReference type="SAM" id="MobiDB-lite"/>
    </source>
</evidence>
<feature type="compositionally biased region" description="Basic and acidic residues" evidence="1">
    <location>
        <begin position="82"/>
        <end position="91"/>
    </location>
</feature>
<accession>A0A9Y2JGM1</accession>
<evidence type="ECO:0000313" key="3">
    <source>
        <dbReference type="Proteomes" id="UP001239397"/>
    </source>
</evidence>
<organism evidence="2 3">
    <name type="scientific">Amycolatopsis mongoliensis</name>
    <dbReference type="NCBI Taxonomy" id="715475"/>
    <lineage>
        <taxon>Bacteria</taxon>
        <taxon>Bacillati</taxon>
        <taxon>Actinomycetota</taxon>
        <taxon>Actinomycetes</taxon>
        <taxon>Pseudonocardiales</taxon>
        <taxon>Pseudonocardiaceae</taxon>
        <taxon>Amycolatopsis</taxon>
    </lineage>
</organism>
<evidence type="ECO:0000313" key="2">
    <source>
        <dbReference type="EMBL" id="WIX98129.1"/>
    </source>
</evidence>
<name>A0A9Y2JGM1_9PSEU</name>
<dbReference type="KEGG" id="amog:QRX60_29130"/>
<protein>
    <submittedName>
        <fullName evidence="2">Uncharacterized protein</fullName>
    </submittedName>
</protein>
<dbReference type="EMBL" id="CP127295">
    <property type="protein sequence ID" value="WIX98129.1"/>
    <property type="molecule type" value="Genomic_DNA"/>
</dbReference>
<dbReference type="AlphaFoldDB" id="A0A9Y2JGM1"/>
<sequence>MAIVEDALSEIAREADAATVEIQISTLSELLALDVVDKRTTMTAPGRAATAASSGCRSGAGTLGRSADADGSTHLTWTVPVPRREGEDPTPRRRRGGGAGQR</sequence>
<dbReference type="Proteomes" id="UP001239397">
    <property type="component" value="Chromosome"/>
</dbReference>